<dbReference type="PANTHER" id="PTHR30002">
    <property type="entry name" value="EPOXYQUEUOSINE REDUCTASE"/>
    <property type="match status" value="1"/>
</dbReference>
<dbReference type="EMBL" id="RCZD01000006">
    <property type="protein sequence ID" value="TPG61656.1"/>
    <property type="molecule type" value="Genomic_DNA"/>
</dbReference>
<feature type="binding site" evidence="9">
    <location>
        <position position="155"/>
    </location>
    <ligand>
        <name>cob(II)alamin</name>
        <dbReference type="ChEBI" id="CHEBI:16304"/>
    </ligand>
</feature>
<dbReference type="PROSITE" id="PS00198">
    <property type="entry name" value="4FE4S_FER_1"/>
    <property type="match status" value="1"/>
</dbReference>
<evidence type="ECO:0000259" key="10">
    <source>
        <dbReference type="PROSITE" id="PS51379"/>
    </source>
</evidence>
<dbReference type="Pfam" id="PF13484">
    <property type="entry name" value="Fer4_16"/>
    <property type="match status" value="1"/>
</dbReference>
<feature type="binding site" evidence="9">
    <location>
        <position position="237"/>
    </location>
    <ligand>
        <name>cob(II)alamin</name>
        <dbReference type="ChEBI" id="CHEBI:16304"/>
    </ligand>
</feature>
<feature type="active site" description="Proton donor" evidence="9">
    <location>
        <position position="155"/>
    </location>
</feature>
<organism evidence="11 12">
    <name type="scientific">Ewingella americana</name>
    <dbReference type="NCBI Taxonomy" id="41202"/>
    <lineage>
        <taxon>Bacteria</taxon>
        <taxon>Pseudomonadati</taxon>
        <taxon>Pseudomonadota</taxon>
        <taxon>Gammaproteobacteria</taxon>
        <taxon>Enterobacterales</taxon>
        <taxon>Yersiniaceae</taxon>
        <taxon>Ewingella</taxon>
    </lineage>
</organism>
<dbReference type="HAMAP" id="MF_00916">
    <property type="entry name" value="QueG"/>
    <property type="match status" value="1"/>
</dbReference>
<reference evidence="11 12" key="1">
    <citation type="journal article" date="2019" name="Environ. Microbiol.">
        <title>Species interactions and distinct microbial communities in high Arctic permafrost affected cryosols are associated with the CH4 and CO2 gas fluxes.</title>
        <authorList>
            <person name="Altshuler I."/>
            <person name="Hamel J."/>
            <person name="Turney S."/>
            <person name="Magnuson E."/>
            <person name="Levesque R."/>
            <person name="Greer C."/>
            <person name="Whyte L.G."/>
        </authorList>
    </citation>
    <scope>NUCLEOTIDE SEQUENCE [LARGE SCALE GENOMIC DNA]</scope>
    <source>
        <strain evidence="11 12">E4</strain>
    </source>
</reference>
<keyword evidence="2 9" id="KW-0963">Cytoplasm</keyword>
<dbReference type="AlphaFoldDB" id="A0A502GKZ7"/>
<dbReference type="GO" id="GO:0008616">
    <property type="term" value="P:tRNA queuosine(34) biosynthetic process"/>
    <property type="evidence" value="ECO:0007669"/>
    <property type="project" value="UniProtKB-UniRule"/>
</dbReference>
<dbReference type="GO" id="GO:0051539">
    <property type="term" value="F:4 iron, 4 sulfur cluster binding"/>
    <property type="evidence" value="ECO:0007669"/>
    <property type="project" value="UniProtKB-KW"/>
</dbReference>
<comment type="caution">
    <text evidence="11">The sequence shown here is derived from an EMBL/GenBank/DDBJ whole genome shotgun (WGS) entry which is preliminary data.</text>
</comment>
<comment type="cofactor">
    <cofactor evidence="9">
        <name>cob(II)alamin</name>
        <dbReference type="ChEBI" id="CHEBI:16304"/>
    </cofactor>
</comment>
<proteinExistence type="inferred from homology"/>
<dbReference type="EC" id="1.17.99.6" evidence="9"/>
<dbReference type="RefSeq" id="WP_140473330.1">
    <property type="nucleotide sequence ID" value="NZ_RCZD01000006.1"/>
</dbReference>
<evidence type="ECO:0000256" key="3">
    <source>
        <dbReference type="ARBA" id="ARBA00022694"/>
    </source>
</evidence>
<feature type="binding site" evidence="9">
    <location>
        <position position="265"/>
    </location>
    <ligand>
        <name>[4Fe-4S] cluster</name>
        <dbReference type="ChEBI" id="CHEBI:49883"/>
        <label>2</label>
    </ligand>
</feature>
<accession>A0A502GKZ7</accession>
<comment type="subunit">
    <text evidence="9">Monomer.</text>
</comment>
<evidence type="ECO:0000313" key="12">
    <source>
        <dbReference type="Proteomes" id="UP000317663"/>
    </source>
</evidence>
<dbReference type="PANTHER" id="PTHR30002:SF4">
    <property type="entry name" value="EPOXYQUEUOSINE REDUCTASE"/>
    <property type="match status" value="1"/>
</dbReference>
<comment type="caution">
    <text evidence="9">Lacks conserved residue(s) required for the propagation of feature annotation.</text>
</comment>
<feature type="binding site" evidence="9">
    <location>
        <position position="190"/>
    </location>
    <ligand>
        <name>cob(II)alamin</name>
        <dbReference type="ChEBI" id="CHEBI:16304"/>
    </ligand>
</feature>
<keyword evidence="4 9" id="KW-0479">Metal-binding</keyword>
<feature type="binding site" evidence="9">
    <location>
        <begin position="262"/>
        <end position="263"/>
    </location>
    <ligand>
        <name>cob(II)alamin</name>
        <dbReference type="ChEBI" id="CHEBI:16304"/>
    </ligand>
</feature>
<feature type="binding site" evidence="9">
    <location>
        <position position="179"/>
    </location>
    <ligand>
        <name>cob(II)alamin</name>
        <dbReference type="ChEBI" id="CHEBI:16304"/>
    </ligand>
</feature>
<keyword evidence="5 9" id="KW-0671">Queuosine biosynthesis</keyword>
<evidence type="ECO:0000256" key="9">
    <source>
        <dbReference type="HAMAP-Rule" id="MF_00916"/>
    </source>
</evidence>
<comment type="function">
    <text evidence="9">Catalyzes the conversion of epoxyqueuosine (oQ) to queuosine (Q), which is a hypermodified base found in the wobble positions of tRNA(Asp), tRNA(Asn), tRNA(His) and tRNA(Tyr).</text>
</comment>
<dbReference type="UniPathway" id="UPA00392"/>
<dbReference type="InterPro" id="IPR004453">
    <property type="entry name" value="QueG"/>
</dbReference>
<feature type="binding site" evidence="9">
    <location>
        <position position="262"/>
    </location>
    <ligand>
        <name>[4Fe-4S] cluster</name>
        <dbReference type="ChEBI" id="CHEBI:49883"/>
        <label>2</label>
    </ligand>
</feature>
<feature type="binding site" evidence="9">
    <location>
        <position position="269"/>
    </location>
    <ligand>
        <name>[4Fe-4S] cluster</name>
        <dbReference type="ChEBI" id="CHEBI:49883"/>
        <label>1</label>
    </ligand>
</feature>
<protein>
    <recommendedName>
        <fullName evidence="9">Epoxyqueuosine reductase</fullName>
        <ecNumber evidence="9">1.17.99.6</ecNumber>
    </recommendedName>
    <alternativeName>
        <fullName evidence="9">Queuosine biosynthesis protein QueG</fullName>
    </alternativeName>
</protein>
<feature type="binding site" evidence="9">
    <location>
        <position position="209"/>
    </location>
    <ligand>
        <name>[4Fe-4S] cluster</name>
        <dbReference type="ChEBI" id="CHEBI:49883"/>
        <label>1</label>
    </ligand>
</feature>
<keyword evidence="12" id="KW-1185">Reference proteome</keyword>
<feature type="binding site" evidence="9">
    <location>
        <position position="219"/>
    </location>
    <ligand>
        <name>[4Fe-4S] cluster</name>
        <dbReference type="ChEBI" id="CHEBI:49883"/>
        <label>2</label>
    </ligand>
</feature>
<name>A0A502GKZ7_9GAMM</name>
<dbReference type="GO" id="GO:0031419">
    <property type="term" value="F:cobalamin binding"/>
    <property type="evidence" value="ECO:0007669"/>
    <property type="project" value="UniProtKB-KW"/>
</dbReference>
<evidence type="ECO:0000256" key="5">
    <source>
        <dbReference type="ARBA" id="ARBA00022785"/>
    </source>
</evidence>
<keyword evidence="1 9" id="KW-0004">4Fe-4S</keyword>
<keyword evidence="7 9" id="KW-0408">Iron</keyword>
<feature type="domain" description="4Fe-4S ferredoxin-type" evidence="10">
    <location>
        <begin position="197"/>
        <end position="229"/>
    </location>
</feature>
<gene>
    <name evidence="9 11" type="primary">queG</name>
    <name evidence="11" type="ORF">EAH77_13575</name>
</gene>
<dbReference type="Gene3D" id="3.30.70.20">
    <property type="match status" value="1"/>
</dbReference>
<dbReference type="GO" id="GO:0052693">
    <property type="term" value="F:epoxyqueuosine reductase activity"/>
    <property type="evidence" value="ECO:0007669"/>
    <property type="project" value="UniProtKB-UniRule"/>
</dbReference>
<evidence type="ECO:0000256" key="2">
    <source>
        <dbReference type="ARBA" id="ARBA00022490"/>
    </source>
</evidence>
<dbReference type="PROSITE" id="PS51379">
    <property type="entry name" value="4FE4S_FER_2"/>
    <property type="match status" value="1"/>
</dbReference>
<evidence type="ECO:0000256" key="4">
    <source>
        <dbReference type="ARBA" id="ARBA00022723"/>
    </source>
</evidence>
<feature type="binding site" evidence="9">
    <location>
        <position position="62"/>
    </location>
    <ligand>
        <name>cob(II)alamin</name>
        <dbReference type="ChEBI" id="CHEBI:16304"/>
    </ligand>
</feature>
<comment type="similarity">
    <text evidence="9">Belongs to the QueG family.</text>
</comment>
<comment type="pathway">
    <text evidence="9">tRNA modification; tRNA-queuosine biosynthesis.</text>
</comment>
<evidence type="ECO:0000256" key="7">
    <source>
        <dbReference type="ARBA" id="ARBA00023004"/>
    </source>
</evidence>
<dbReference type="Pfam" id="PF08331">
    <property type="entry name" value="QueG_DUF1730"/>
    <property type="match status" value="1"/>
</dbReference>
<dbReference type="SUPFAM" id="SSF54862">
    <property type="entry name" value="4Fe-4S ferredoxins"/>
    <property type="match status" value="1"/>
</dbReference>
<evidence type="ECO:0000256" key="8">
    <source>
        <dbReference type="ARBA" id="ARBA00023014"/>
    </source>
</evidence>
<keyword evidence="6 9" id="KW-0560">Oxidoreductase</keyword>
<sequence length="395" mass="44940">MTLPLDLIQLAQLIKQWGQSFGFQQVGICDTDLSTEEPKLQAWLDKQYHGEMEWMARHGMLRARPHELLPGTLRVISVRMNYLPANAAFAKTLKNPELGYVSRYALGRDYHKVLRQRLKKLGDKIQTWCTEHADSQTVDGQEKHGTEITFRPFVDSAPIMERPLAAKAGIGWVGKHSLILNRESGSWFFLGELLIDLPLPVDQPQEEKCGKCVACITTCPTGAIVAPYTVDARRCISYLTIELEGAIPEEFRPLMGNRIYGCDDCQLICPWNRYSQLTDEEDFSPRAALHAPELIELFGWSEEKFLRITEGSPIRRIGHLRWLRNISVALGNAPYAENVLWALQTRQGENSLLDEHIEWAIAQQLGRRIENQVEVQSSQTKRLIRAVEKGLPRDA</sequence>
<dbReference type="InterPro" id="IPR017896">
    <property type="entry name" value="4Fe4S_Fe-S-bd"/>
</dbReference>
<dbReference type="Proteomes" id="UP000317663">
    <property type="component" value="Unassembled WGS sequence"/>
</dbReference>
<feature type="binding site" evidence="9">
    <location>
        <position position="235"/>
    </location>
    <ligand>
        <name>[4Fe-4S] cluster</name>
        <dbReference type="ChEBI" id="CHEBI:49883"/>
        <label>2</label>
    </ligand>
</feature>
<evidence type="ECO:0000256" key="1">
    <source>
        <dbReference type="ARBA" id="ARBA00022485"/>
    </source>
</evidence>
<keyword evidence="8 9" id="KW-0411">Iron-sulfur</keyword>
<dbReference type="GO" id="GO:0046872">
    <property type="term" value="F:metal ion binding"/>
    <property type="evidence" value="ECO:0007669"/>
    <property type="project" value="UniProtKB-KW"/>
</dbReference>
<feature type="binding site" evidence="9">
    <location>
        <position position="215"/>
    </location>
    <ligand>
        <name>[4Fe-4S] cluster</name>
        <dbReference type="ChEBI" id="CHEBI:49883"/>
        <label>1</label>
    </ligand>
</feature>
<evidence type="ECO:0000313" key="11">
    <source>
        <dbReference type="EMBL" id="TPG61656.1"/>
    </source>
</evidence>
<dbReference type="OrthoDB" id="9784571at2"/>
<comment type="catalytic activity">
    <reaction evidence="9">
        <text>epoxyqueuosine(34) in tRNA + AH2 = queuosine(34) in tRNA + A + H2O</text>
        <dbReference type="Rhea" id="RHEA:32159"/>
        <dbReference type="Rhea" id="RHEA-COMP:18571"/>
        <dbReference type="Rhea" id="RHEA-COMP:18582"/>
        <dbReference type="ChEBI" id="CHEBI:13193"/>
        <dbReference type="ChEBI" id="CHEBI:15377"/>
        <dbReference type="ChEBI" id="CHEBI:17499"/>
        <dbReference type="ChEBI" id="CHEBI:194431"/>
        <dbReference type="ChEBI" id="CHEBI:194443"/>
        <dbReference type="EC" id="1.17.99.6"/>
    </reaction>
</comment>
<dbReference type="GO" id="GO:0005737">
    <property type="term" value="C:cytoplasm"/>
    <property type="evidence" value="ECO:0007669"/>
    <property type="project" value="UniProtKB-SubCell"/>
</dbReference>
<dbReference type="InterPro" id="IPR017900">
    <property type="entry name" value="4Fe4S_Fe_S_CS"/>
</dbReference>
<dbReference type="InterPro" id="IPR013542">
    <property type="entry name" value="QueG_DUF1730"/>
</dbReference>
<comment type="cofactor">
    <cofactor evidence="9">
        <name>[4Fe-4S] cluster</name>
        <dbReference type="ChEBI" id="CHEBI:49883"/>
    </cofactor>
    <text evidence="9">Binds 2 [4Fe-4S] clusters per monomer.</text>
</comment>
<feature type="binding site" evidence="9">
    <location>
        <position position="212"/>
    </location>
    <ligand>
        <name>[4Fe-4S] cluster</name>
        <dbReference type="ChEBI" id="CHEBI:49883"/>
        <label>1</label>
    </ligand>
</feature>
<dbReference type="NCBIfam" id="TIGR00276">
    <property type="entry name" value="tRNA epoxyqueuosine(34) reductase QueG"/>
    <property type="match status" value="1"/>
</dbReference>
<dbReference type="FunFam" id="3.30.70.20:FF:000017">
    <property type="entry name" value="Epoxyqueuosine reductase"/>
    <property type="match status" value="1"/>
</dbReference>
<keyword evidence="9" id="KW-0170">Cobalt</keyword>
<keyword evidence="9" id="KW-0846">Cobalamin</keyword>
<keyword evidence="3 9" id="KW-0819">tRNA processing</keyword>
<evidence type="ECO:0000256" key="6">
    <source>
        <dbReference type="ARBA" id="ARBA00023002"/>
    </source>
</evidence>
<comment type="subcellular location">
    <subcellularLocation>
        <location evidence="9">Cytoplasm</location>
    </subcellularLocation>
</comment>